<feature type="region of interest" description="Disordered" evidence="1">
    <location>
        <begin position="140"/>
        <end position="200"/>
    </location>
</feature>
<feature type="transmembrane region" description="Helical" evidence="2">
    <location>
        <begin position="62"/>
        <end position="85"/>
    </location>
</feature>
<name>A0A420SZ71_GIBIN</name>
<organism evidence="3 4">
    <name type="scientific">Gibberella intermedia</name>
    <name type="common">Bulb rot disease fungus</name>
    <name type="synonym">Fusarium proliferatum</name>
    <dbReference type="NCBI Taxonomy" id="948311"/>
    <lineage>
        <taxon>Eukaryota</taxon>
        <taxon>Fungi</taxon>
        <taxon>Dikarya</taxon>
        <taxon>Ascomycota</taxon>
        <taxon>Pezizomycotina</taxon>
        <taxon>Sordariomycetes</taxon>
        <taxon>Hypocreomycetidae</taxon>
        <taxon>Hypocreales</taxon>
        <taxon>Nectriaceae</taxon>
        <taxon>Fusarium</taxon>
        <taxon>Fusarium fujikuroi species complex</taxon>
    </lineage>
</organism>
<feature type="transmembrane region" description="Helical" evidence="2">
    <location>
        <begin position="105"/>
        <end position="126"/>
    </location>
</feature>
<comment type="caution">
    <text evidence="3">The sequence shown here is derived from an EMBL/GenBank/DDBJ whole genome shotgun (WGS) entry which is preliminary data.</text>
</comment>
<dbReference type="AlphaFoldDB" id="A0A420SZ71"/>
<dbReference type="EMBL" id="MRDB01000035">
    <property type="protein sequence ID" value="RKL34482.1"/>
    <property type="molecule type" value="Genomic_DNA"/>
</dbReference>
<keyword evidence="2" id="KW-1133">Transmembrane helix</keyword>
<keyword evidence="2" id="KW-0472">Membrane</keyword>
<reference evidence="3 4" key="1">
    <citation type="journal article" date="2018" name="Sci. Rep.">
        <title>Characterisation of pathogen-specific regions and novel effector candidates in Fusarium oxysporum f. sp. cepae.</title>
        <authorList>
            <person name="Armitage A.D."/>
            <person name="Taylor A."/>
            <person name="Sobczyk M.K."/>
            <person name="Baxter L."/>
            <person name="Greenfield B.P."/>
            <person name="Bates H.J."/>
            <person name="Wilson F."/>
            <person name="Jackson A.C."/>
            <person name="Ott S."/>
            <person name="Harrison R.J."/>
            <person name="Clarkson J.P."/>
        </authorList>
    </citation>
    <scope>NUCLEOTIDE SEQUENCE [LARGE SCALE GENOMIC DNA]</scope>
    <source>
        <strain evidence="3 4">Fp_A8</strain>
    </source>
</reference>
<proteinExistence type="predicted"/>
<feature type="compositionally biased region" description="Polar residues" evidence="1">
    <location>
        <begin position="144"/>
        <end position="155"/>
    </location>
</feature>
<evidence type="ECO:0000256" key="1">
    <source>
        <dbReference type="SAM" id="MobiDB-lite"/>
    </source>
</evidence>
<evidence type="ECO:0000313" key="3">
    <source>
        <dbReference type="EMBL" id="RKL34482.1"/>
    </source>
</evidence>
<sequence>MSESSPPTSTIVAATSEQASPTVSPFILAFDIVVAVFSFLFSFNWSGFFSRLFTIISFPFRLILIPLSFLLNILLVVFAPAIYLVSYTLGGVRSVWAFLASLEPLYTFFGAAAGVGILAGIGLAIFSSIITSYLGMQSEDIDSGGSTSKGSFLETSSRRDSQSSGTELDWQWLDSSSQRRRPGGLLSQTIHEEDDDDSEY</sequence>
<dbReference type="Proteomes" id="UP000283569">
    <property type="component" value="Unassembled WGS sequence"/>
</dbReference>
<gene>
    <name evidence="3" type="ORF">BFJ72_g9214</name>
</gene>
<keyword evidence="2" id="KW-0812">Transmembrane</keyword>
<accession>A0A420SZ71</accession>
<evidence type="ECO:0000313" key="4">
    <source>
        <dbReference type="Proteomes" id="UP000283569"/>
    </source>
</evidence>
<feature type="transmembrane region" description="Helical" evidence="2">
    <location>
        <begin position="26"/>
        <end position="50"/>
    </location>
</feature>
<protein>
    <submittedName>
        <fullName evidence="3">Uncharacterized protein</fullName>
    </submittedName>
</protein>
<evidence type="ECO:0000256" key="2">
    <source>
        <dbReference type="SAM" id="Phobius"/>
    </source>
</evidence>